<feature type="compositionally biased region" description="Low complexity" evidence="1">
    <location>
        <begin position="696"/>
        <end position="711"/>
    </location>
</feature>
<feature type="compositionally biased region" description="Pro residues" evidence="1">
    <location>
        <begin position="514"/>
        <end position="524"/>
    </location>
</feature>
<feature type="compositionally biased region" description="Low complexity" evidence="1">
    <location>
        <begin position="80"/>
        <end position="104"/>
    </location>
</feature>
<feature type="compositionally biased region" description="Low complexity" evidence="1">
    <location>
        <begin position="899"/>
        <end position="908"/>
    </location>
</feature>
<protein>
    <submittedName>
        <fullName evidence="2">Uncharacterized protein</fullName>
    </submittedName>
</protein>
<feature type="compositionally biased region" description="Basic residues" evidence="1">
    <location>
        <begin position="498"/>
        <end position="511"/>
    </location>
</feature>
<organism evidence="2 3">
    <name type="scientific">Streptantibioticus cattleyicolor (strain ATCC 35852 / DSM 46488 / JCM 4925 / NBRC 14057 / NRRL 8057)</name>
    <name type="common">Streptomyces cattleya</name>
    <dbReference type="NCBI Taxonomy" id="1003195"/>
    <lineage>
        <taxon>Bacteria</taxon>
        <taxon>Bacillati</taxon>
        <taxon>Actinomycetota</taxon>
        <taxon>Actinomycetes</taxon>
        <taxon>Kitasatosporales</taxon>
        <taxon>Streptomycetaceae</taxon>
        <taxon>Streptantibioticus</taxon>
    </lineage>
</organism>
<dbReference type="PATRIC" id="fig|1003195.29.peg.5771"/>
<feature type="compositionally biased region" description="Low complexity" evidence="1">
    <location>
        <begin position="788"/>
        <end position="801"/>
    </location>
</feature>
<feature type="compositionally biased region" description="Low complexity" evidence="1">
    <location>
        <begin position="449"/>
        <end position="461"/>
    </location>
</feature>
<feature type="compositionally biased region" description="Low complexity" evidence="1">
    <location>
        <begin position="842"/>
        <end position="852"/>
    </location>
</feature>
<evidence type="ECO:0000256" key="1">
    <source>
        <dbReference type="SAM" id="MobiDB-lite"/>
    </source>
</evidence>
<feature type="compositionally biased region" description="Basic residues" evidence="1">
    <location>
        <begin position="386"/>
        <end position="409"/>
    </location>
</feature>
<accession>G8X1D2</accession>
<feature type="compositionally biased region" description="Low complexity" evidence="1">
    <location>
        <begin position="922"/>
        <end position="939"/>
    </location>
</feature>
<feature type="compositionally biased region" description="Basic and acidic residues" evidence="1">
    <location>
        <begin position="339"/>
        <end position="351"/>
    </location>
</feature>
<dbReference type="Proteomes" id="UP000007842">
    <property type="component" value="Chromosome"/>
</dbReference>
<feature type="compositionally biased region" description="Basic residues" evidence="1">
    <location>
        <begin position="255"/>
        <end position="266"/>
    </location>
</feature>
<name>G8X1D2_STREN</name>
<evidence type="ECO:0000313" key="3">
    <source>
        <dbReference type="Proteomes" id="UP000007842"/>
    </source>
</evidence>
<feature type="compositionally biased region" description="Low complexity" evidence="1">
    <location>
        <begin position="471"/>
        <end position="486"/>
    </location>
</feature>
<proteinExistence type="predicted"/>
<keyword evidence="3" id="KW-1185">Reference proteome</keyword>
<evidence type="ECO:0000313" key="2">
    <source>
        <dbReference type="EMBL" id="AEW98160.1"/>
    </source>
</evidence>
<dbReference type="EMBL" id="CP003219">
    <property type="protein sequence ID" value="AEW98160.1"/>
    <property type="molecule type" value="Genomic_DNA"/>
</dbReference>
<feature type="compositionally biased region" description="Pro residues" evidence="1">
    <location>
        <begin position="940"/>
        <end position="949"/>
    </location>
</feature>
<feature type="compositionally biased region" description="Basic residues" evidence="1">
    <location>
        <begin position="962"/>
        <end position="984"/>
    </location>
</feature>
<gene>
    <name evidence="2" type="ordered locus">SCATT_57890</name>
</gene>
<feature type="compositionally biased region" description="Gly residues" evidence="1">
    <location>
        <begin position="1"/>
        <end position="21"/>
    </location>
</feature>
<dbReference type="KEGG" id="scy:SCATT_57890"/>
<feature type="compositionally biased region" description="Basic residues" evidence="1">
    <location>
        <begin position="319"/>
        <end position="338"/>
    </location>
</feature>
<dbReference type="HOGENOM" id="CLU_302838_0_0_11"/>
<feature type="compositionally biased region" description="Basic residues" evidence="1">
    <location>
        <begin position="680"/>
        <end position="695"/>
    </location>
</feature>
<dbReference type="AlphaFoldDB" id="G8X1D2"/>
<feature type="compositionally biased region" description="Low complexity" evidence="1">
    <location>
        <begin position="22"/>
        <end position="52"/>
    </location>
</feature>
<feature type="compositionally biased region" description="Pro residues" evidence="1">
    <location>
        <begin position="909"/>
        <end position="921"/>
    </location>
</feature>
<feature type="compositionally biased region" description="Low complexity" evidence="1">
    <location>
        <begin position="879"/>
        <end position="888"/>
    </location>
</feature>
<sequence>MAPGARGGRLRGGPAPGGLGNGQAAPAPRGRGAPGRNRSPRVPGRGSSRGAPAPRGSGGSQAAPAPPGLARVPRVRRPRVAGAGRATGTCARAGAAAPAKGGPPLSRSARRAGQHAYGVRGPGPRPAAWKGAAHPQDTPNRPARPCPVRSAPKTSRPGGHPAHRNTPGSTSAFTPSGRPQQAGPGQAAVRQPRERAPEDAAPPAGSAHHAWQACPGPGPAVPAGTAARHCPHPPACPQPDTLPSPEPSAPDGTVRAKRAPPPHRSARRTDQRSLDARTPAAPNRPHPASTAPDVTPPRRSLSRPPRPQTHTPAGDRPPATRHARRTTQRPASRSRRDRRPRERPATPERRGTASVFNSPHLAGVPRPGTGRTSRHRCPTLSAPPRRPTHRTGQHARSPTRSRSRNRPHRMAPYVRNARRRLTVQPAARTNVPSTHAPQPPRTGRHRQAPRPAEAAPPQETTPRPPCRHHANGTAPGHTPAGAGTPPQARLRQVPQPPRSHHLCVHRLRSRRATPPAPWRDPAPPTRTRQSPGRDAAHGESGTPVRDNTSRTRDGPAPAPPTPASRRVPVQPRAGHTSSAAQGQPGPRGPPSAGQHPLRHLLHSSRADRAGGPSFQRHAIDGRFTSPHRPGPADSGHHTNRPRSATTRHGPGRGVRMRAVTGDRATRAAARPATPEVRGRQRDRHHHRHFPGRRGSPRPAAAARRPSKPGGASAHRPAVRLPARPAGHRHRTATTPAQPGTGSGRDNGAAGATERPASRRSRNHAAAGAPAQPRTQTIRAHGAAGTAQGPGSRSRRGTGAAGDAEDPGRDTGPYRTGSGPTAQPVPHRGRGHKAAGAPAQPGTQRIRAATRARTGQDPGPRRGRCRTRAGVTRRPGSGGPARRPARAGSVPYWERPPPATSRSPRWAPSRPGPPGAPRPPPADAGRCSAGSPARRGSRAGPGPPGRPAVPAPRCRRCPSPAGSRRRRPGRCRRSRPRARPRTGSR</sequence>
<reference evidence="3" key="1">
    <citation type="submission" date="2011-12" db="EMBL/GenBank/DDBJ databases">
        <title>Complete genome sequence of Streptomyces cattleya strain DSM 46488.</title>
        <authorList>
            <person name="Ou H.-Y."/>
            <person name="Li P."/>
            <person name="Zhao C."/>
            <person name="O'Hagan D."/>
            <person name="Deng Z."/>
        </authorList>
    </citation>
    <scope>NUCLEOTIDE SEQUENCE [LARGE SCALE GENOMIC DNA]</scope>
    <source>
        <strain evidence="3">ATCC 35852 / DSM 46488 / JCM 4925 / NBRC 14057 / NRRL 8057</strain>
    </source>
</reference>
<feature type="region of interest" description="Disordered" evidence="1">
    <location>
        <begin position="1"/>
        <end position="984"/>
    </location>
</feature>
<feature type="compositionally biased region" description="Polar residues" evidence="1">
    <location>
        <begin position="166"/>
        <end position="179"/>
    </location>
</feature>
<feature type="compositionally biased region" description="Low complexity" evidence="1">
    <location>
        <begin position="578"/>
        <end position="594"/>
    </location>
</feature>
<dbReference type="STRING" id="1003195.SCATT_57890"/>
<feature type="compositionally biased region" description="Pro residues" evidence="1">
    <location>
        <begin position="232"/>
        <end position="248"/>
    </location>
</feature>